<dbReference type="Pfam" id="PF09900">
    <property type="entry name" value="DUF2127"/>
    <property type="match status" value="1"/>
</dbReference>
<feature type="transmembrane region" description="Helical" evidence="1">
    <location>
        <begin position="6"/>
        <end position="30"/>
    </location>
</feature>
<sequence>MEGWVMAIGGLKMLEALLCILLGIGALRLLHKDLVDEATRVITALRLDPEGRFVNLLLDKIALISPHRLKQISLGIFAYAGLHTIEGVGLLLRKTWAEYVTLILTASFLPWEAFELFHHFTWIKVTLSFVNLLVVLFLLFYVRSRARVRGAEQENSRVAEATFSGKR</sequence>
<name>A0A4Q1SCA2_9BACT</name>
<keyword evidence="1" id="KW-0812">Transmembrane</keyword>
<evidence type="ECO:0000256" key="1">
    <source>
        <dbReference type="SAM" id="Phobius"/>
    </source>
</evidence>
<keyword evidence="1" id="KW-1133">Transmembrane helix</keyword>
<keyword evidence="1" id="KW-0472">Membrane</keyword>
<feature type="transmembrane region" description="Helical" evidence="1">
    <location>
        <begin position="120"/>
        <end position="142"/>
    </location>
</feature>
<dbReference type="AlphaFoldDB" id="A0A4Q1SCA2"/>
<reference evidence="2 3" key="1">
    <citation type="journal article" date="2016" name="Int. J. Syst. Evol. Microbiol.">
        <title>Acidipila dinghuensis sp. nov., an acidobacterium isolated from forest soil.</title>
        <authorList>
            <person name="Jiang Y.W."/>
            <person name="Wang J."/>
            <person name="Chen M.H."/>
            <person name="Lv Y.Y."/>
            <person name="Qiu L.H."/>
        </authorList>
    </citation>
    <scope>NUCLEOTIDE SEQUENCE [LARGE SCALE GENOMIC DNA]</scope>
    <source>
        <strain evidence="2 3">DHOF10</strain>
    </source>
</reference>
<keyword evidence="3" id="KW-1185">Reference proteome</keyword>
<dbReference type="EMBL" id="SDMK01000003">
    <property type="protein sequence ID" value="RXS94629.1"/>
    <property type="molecule type" value="Genomic_DNA"/>
</dbReference>
<comment type="caution">
    <text evidence="2">The sequence shown here is derived from an EMBL/GenBank/DDBJ whole genome shotgun (WGS) entry which is preliminary data.</text>
</comment>
<proteinExistence type="predicted"/>
<protein>
    <submittedName>
        <fullName evidence="2">DUF2127 domain-containing protein</fullName>
    </submittedName>
</protein>
<evidence type="ECO:0000313" key="2">
    <source>
        <dbReference type="EMBL" id="RXS94629.1"/>
    </source>
</evidence>
<dbReference type="InterPro" id="IPR021125">
    <property type="entry name" value="DUF2127"/>
</dbReference>
<dbReference type="OrthoDB" id="121772at2"/>
<dbReference type="Proteomes" id="UP000290253">
    <property type="component" value="Unassembled WGS sequence"/>
</dbReference>
<organism evidence="2 3">
    <name type="scientific">Silvibacterium dinghuense</name>
    <dbReference type="NCBI Taxonomy" id="1560006"/>
    <lineage>
        <taxon>Bacteria</taxon>
        <taxon>Pseudomonadati</taxon>
        <taxon>Acidobacteriota</taxon>
        <taxon>Terriglobia</taxon>
        <taxon>Terriglobales</taxon>
        <taxon>Acidobacteriaceae</taxon>
        <taxon>Silvibacterium</taxon>
    </lineage>
</organism>
<evidence type="ECO:0000313" key="3">
    <source>
        <dbReference type="Proteomes" id="UP000290253"/>
    </source>
</evidence>
<accession>A0A4Q1SCA2</accession>
<gene>
    <name evidence="2" type="ORF">ESZ00_14575</name>
</gene>